<protein>
    <submittedName>
        <fullName evidence="1">Uncharacterized protein</fullName>
    </submittedName>
</protein>
<accession>A0ABV0WCN1</accession>
<sequence length="106" mass="12413">AEDRLERQKYVDVYVSKCFADIISMYLTRFMQQTHRRAQKPTFLKLHTLINIFYQTARIFQFVVLIDGSLGFLQVIHSSSGFNCFSQIFCPVPQHESMMDVVSLKI</sequence>
<keyword evidence="2" id="KW-1185">Reference proteome</keyword>
<name>A0ABV0WCN1_9TELE</name>
<gene>
    <name evidence="1" type="ORF">XENORESO_013449</name>
</gene>
<comment type="caution">
    <text evidence="1">The sequence shown here is derived from an EMBL/GenBank/DDBJ whole genome shotgun (WGS) entry which is preliminary data.</text>
</comment>
<evidence type="ECO:0000313" key="1">
    <source>
        <dbReference type="EMBL" id="MEQ2266227.1"/>
    </source>
</evidence>
<organism evidence="1 2">
    <name type="scientific">Xenotaenia resolanae</name>
    <dbReference type="NCBI Taxonomy" id="208358"/>
    <lineage>
        <taxon>Eukaryota</taxon>
        <taxon>Metazoa</taxon>
        <taxon>Chordata</taxon>
        <taxon>Craniata</taxon>
        <taxon>Vertebrata</taxon>
        <taxon>Euteleostomi</taxon>
        <taxon>Actinopterygii</taxon>
        <taxon>Neopterygii</taxon>
        <taxon>Teleostei</taxon>
        <taxon>Neoteleostei</taxon>
        <taxon>Acanthomorphata</taxon>
        <taxon>Ovalentaria</taxon>
        <taxon>Atherinomorphae</taxon>
        <taxon>Cyprinodontiformes</taxon>
        <taxon>Goodeidae</taxon>
        <taxon>Xenotaenia</taxon>
    </lineage>
</organism>
<proteinExistence type="predicted"/>
<reference evidence="1 2" key="1">
    <citation type="submission" date="2021-06" db="EMBL/GenBank/DDBJ databases">
        <authorList>
            <person name="Palmer J.M."/>
        </authorList>
    </citation>
    <scope>NUCLEOTIDE SEQUENCE [LARGE SCALE GENOMIC DNA]</scope>
    <source>
        <strain evidence="1 2">XR_2019</strain>
        <tissue evidence="1">Muscle</tissue>
    </source>
</reference>
<dbReference type="EMBL" id="JAHRIM010040041">
    <property type="protein sequence ID" value="MEQ2266227.1"/>
    <property type="molecule type" value="Genomic_DNA"/>
</dbReference>
<dbReference type="Proteomes" id="UP001444071">
    <property type="component" value="Unassembled WGS sequence"/>
</dbReference>
<evidence type="ECO:0000313" key="2">
    <source>
        <dbReference type="Proteomes" id="UP001444071"/>
    </source>
</evidence>
<feature type="non-terminal residue" evidence="1">
    <location>
        <position position="1"/>
    </location>
</feature>